<accession>A0A1I7HS36</accession>
<evidence type="ECO:0000313" key="7">
    <source>
        <dbReference type="Proteomes" id="UP000183508"/>
    </source>
</evidence>
<dbReference type="RefSeq" id="WP_074950597.1">
    <property type="nucleotide sequence ID" value="NZ_FPBV01000005.1"/>
</dbReference>
<feature type="region of interest" description="Disordered" evidence="4">
    <location>
        <begin position="498"/>
        <end position="523"/>
    </location>
</feature>
<feature type="region of interest" description="Disordered" evidence="4">
    <location>
        <begin position="298"/>
        <end position="318"/>
    </location>
</feature>
<feature type="region of interest" description="Disordered" evidence="4">
    <location>
        <begin position="574"/>
        <end position="601"/>
    </location>
</feature>
<evidence type="ECO:0000256" key="1">
    <source>
        <dbReference type="ARBA" id="ARBA00022741"/>
    </source>
</evidence>
<keyword evidence="3" id="KW-0238">DNA-binding</keyword>
<feature type="domain" description="DNA mismatch repair proteins mutS family" evidence="5">
    <location>
        <begin position="351"/>
        <end position="572"/>
    </location>
</feature>
<evidence type="ECO:0000256" key="4">
    <source>
        <dbReference type="SAM" id="MobiDB-lite"/>
    </source>
</evidence>
<evidence type="ECO:0000256" key="2">
    <source>
        <dbReference type="ARBA" id="ARBA00022840"/>
    </source>
</evidence>
<gene>
    <name evidence="6" type="ORF">SAMN05421543_10572</name>
</gene>
<dbReference type="SUPFAM" id="SSF52540">
    <property type="entry name" value="P-loop containing nucleoside triphosphate hydrolases"/>
    <property type="match status" value="1"/>
</dbReference>
<dbReference type="Gene3D" id="3.40.50.300">
    <property type="entry name" value="P-loop containing nucleotide triphosphate hydrolases"/>
    <property type="match status" value="1"/>
</dbReference>
<dbReference type="GO" id="GO:0006298">
    <property type="term" value="P:mismatch repair"/>
    <property type="evidence" value="ECO:0007669"/>
    <property type="project" value="InterPro"/>
</dbReference>
<evidence type="ECO:0000256" key="3">
    <source>
        <dbReference type="ARBA" id="ARBA00023125"/>
    </source>
</evidence>
<dbReference type="GO" id="GO:0005524">
    <property type="term" value="F:ATP binding"/>
    <property type="evidence" value="ECO:0007669"/>
    <property type="project" value="UniProtKB-KW"/>
</dbReference>
<dbReference type="PANTHER" id="PTHR11361">
    <property type="entry name" value="DNA MISMATCH REPAIR PROTEIN MUTS FAMILY MEMBER"/>
    <property type="match status" value="1"/>
</dbReference>
<dbReference type="Proteomes" id="UP000183508">
    <property type="component" value="Unassembled WGS sequence"/>
</dbReference>
<dbReference type="Pfam" id="PF00488">
    <property type="entry name" value="MutS_V"/>
    <property type="match status" value="1"/>
</dbReference>
<protein>
    <submittedName>
        <fullName evidence="6">MutS domain V</fullName>
    </submittedName>
</protein>
<evidence type="ECO:0000313" key="6">
    <source>
        <dbReference type="EMBL" id="SFU63507.1"/>
    </source>
</evidence>
<keyword evidence="7" id="KW-1185">Reference proteome</keyword>
<dbReference type="GO" id="GO:0140664">
    <property type="term" value="F:ATP-dependent DNA damage sensor activity"/>
    <property type="evidence" value="ECO:0007669"/>
    <property type="project" value="InterPro"/>
</dbReference>
<name>A0A1I7HS36_9BACL</name>
<dbReference type="OrthoDB" id="9777812at2"/>
<dbReference type="AlphaFoldDB" id="A0A1I7HS36"/>
<proteinExistence type="predicted"/>
<dbReference type="SMART" id="SM00534">
    <property type="entry name" value="MUTSac"/>
    <property type="match status" value="1"/>
</dbReference>
<keyword evidence="1" id="KW-0547">Nucleotide-binding</keyword>
<keyword evidence="2" id="KW-0067">ATP-binding</keyword>
<dbReference type="EMBL" id="FPBV01000005">
    <property type="protein sequence ID" value="SFU63507.1"/>
    <property type="molecule type" value="Genomic_DNA"/>
</dbReference>
<sequence length="601" mass="64362">MRTIPFLDDITASSIGWPAVWAAWAPVTPYGLRAKAAHRPFLPGEEEAWQAALTELAADLTAVADDPLRRAREGLRALPDVAADLDILLRGRPLAARAALALKTFLRVGGDLARDPDLQRLRWTHAAAWHRLLEPFGDAGASFSVDSVADDTYRLLRRRLAEASVCLARERQREAERWRKEAGVRPDASGLLRIPVPAGRAVAERLKAEPGVRWRQDTPFESVFECLPGPDVVRWTAEVASCRAALAEAEERCMARLAEGLRAEGPVWRRLVDDVASLDLRLARVALARRWGGCAPEAAGADGDLDTGPAGGRASGHLPSIELRQGVHPGLGERLAARGGRVTPIDVEVAAGVNVIAGMNMGGKTAAVQLVALCQALAQHALPVPAAGFRTRLFACVRWGPEPERPDIDGLSAFGREVARLTRIWHDMRAMAPHPALVLLDEPGRTTNPREGEAMAVAWAEALREAGPARVTAVMASHFSRVAALPGVAHHRVRGVRLDRLPPPAGGPQGCDPPADQPRGGDSEAGLRALAEAIDYRIERVEGGGVPEEGIAVAAWLGLPDEVLRRARAALARERMTPEGPADAPAGERMGPVPKGEEGRG</sequence>
<dbReference type="InterPro" id="IPR000432">
    <property type="entry name" value="DNA_mismatch_repair_MutS_C"/>
</dbReference>
<reference evidence="7" key="1">
    <citation type="submission" date="2016-10" db="EMBL/GenBank/DDBJ databases">
        <authorList>
            <person name="Varghese N."/>
        </authorList>
    </citation>
    <scope>NUCLEOTIDE SEQUENCE [LARGE SCALE GENOMIC DNA]</scope>
    <source>
        <strain evidence="7">DSM 17980</strain>
    </source>
</reference>
<dbReference type="STRING" id="392015.SAMN05421543_10572"/>
<dbReference type="InterPro" id="IPR045076">
    <property type="entry name" value="MutS"/>
</dbReference>
<dbReference type="GO" id="GO:0030983">
    <property type="term" value="F:mismatched DNA binding"/>
    <property type="evidence" value="ECO:0007669"/>
    <property type="project" value="InterPro"/>
</dbReference>
<dbReference type="InterPro" id="IPR027417">
    <property type="entry name" value="P-loop_NTPase"/>
</dbReference>
<organism evidence="6 7">
    <name type="scientific">Alicyclobacillus macrosporangiidus</name>
    <dbReference type="NCBI Taxonomy" id="392015"/>
    <lineage>
        <taxon>Bacteria</taxon>
        <taxon>Bacillati</taxon>
        <taxon>Bacillota</taxon>
        <taxon>Bacilli</taxon>
        <taxon>Bacillales</taxon>
        <taxon>Alicyclobacillaceae</taxon>
        <taxon>Alicyclobacillus</taxon>
    </lineage>
</organism>
<evidence type="ECO:0000259" key="5">
    <source>
        <dbReference type="SMART" id="SM00534"/>
    </source>
</evidence>